<proteinExistence type="predicted"/>
<dbReference type="AlphaFoldDB" id="A0A1B1N4X8"/>
<dbReference type="KEGG" id="pyg:AWM70_19415"/>
<accession>A0A1B1N4X8</accession>
<dbReference type="InterPro" id="IPR010982">
    <property type="entry name" value="Lambda_DNA-bd_dom_sf"/>
</dbReference>
<dbReference type="SUPFAM" id="SSF47413">
    <property type="entry name" value="lambda repressor-like DNA-binding domains"/>
    <property type="match status" value="1"/>
</dbReference>
<dbReference type="GO" id="GO:0003677">
    <property type="term" value="F:DNA binding"/>
    <property type="evidence" value="ECO:0007669"/>
    <property type="project" value="InterPro"/>
</dbReference>
<evidence type="ECO:0000313" key="3">
    <source>
        <dbReference type="Proteomes" id="UP000092573"/>
    </source>
</evidence>
<dbReference type="EMBL" id="CP014167">
    <property type="protein sequence ID" value="ANS76474.1"/>
    <property type="molecule type" value="Genomic_DNA"/>
</dbReference>
<dbReference type="Gene3D" id="1.10.260.40">
    <property type="entry name" value="lambda repressor-like DNA-binding domains"/>
    <property type="match status" value="1"/>
</dbReference>
<keyword evidence="3" id="KW-1185">Reference proteome</keyword>
<sequence>MPRRTLTPEEFELLRSADLGSRLRLFRKEIGKLHTDKAFTTVAISERIGVKHQTIISIERGDSKKPAYQLMHKITQDLGLPFDALTDDFYEGPYRPIAIGEPAGNDDNLTETGKEIARTSVIGAVLYEYRNDNTVRLIHDLRSYRPLDKPEFISALARLISEFQATETVEKLYTQPHPVIVASELYNALAIYPQAYPSIPEDAWIKARNELIATYQPEGDNERS</sequence>
<dbReference type="InterPro" id="IPR001387">
    <property type="entry name" value="Cro/C1-type_HTH"/>
</dbReference>
<dbReference type="OrthoDB" id="2607719at2"/>
<dbReference type="Proteomes" id="UP000092573">
    <property type="component" value="Chromosome"/>
</dbReference>
<name>A0A1B1N4X8_9BACL</name>
<organism evidence="2 3">
    <name type="scientific">Paenibacillus yonginensis</name>
    <dbReference type="NCBI Taxonomy" id="1462996"/>
    <lineage>
        <taxon>Bacteria</taxon>
        <taxon>Bacillati</taxon>
        <taxon>Bacillota</taxon>
        <taxon>Bacilli</taxon>
        <taxon>Bacillales</taxon>
        <taxon>Paenibacillaceae</taxon>
        <taxon>Paenibacillus</taxon>
    </lineage>
</organism>
<evidence type="ECO:0000259" key="1">
    <source>
        <dbReference type="PROSITE" id="PS50943"/>
    </source>
</evidence>
<evidence type="ECO:0000313" key="2">
    <source>
        <dbReference type="EMBL" id="ANS76474.1"/>
    </source>
</evidence>
<gene>
    <name evidence="2" type="ORF">AWM70_19415</name>
</gene>
<dbReference type="RefSeq" id="WP_068699166.1">
    <property type="nucleotide sequence ID" value="NZ_CP014167.1"/>
</dbReference>
<dbReference type="CDD" id="cd00093">
    <property type="entry name" value="HTH_XRE"/>
    <property type="match status" value="1"/>
</dbReference>
<dbReference type="PROSITE" id="PS50943">
    <property type="entry name" value="HTH_CROC1"/>
    <property type="match status" value="1"/>
</dbReference>
<feature type="domain" description="HTH cro/C1-type" evidence="1">
    <location>
        <begin position="45"/>
        <end position="85"/>
    </location>
</feature>
<protein>
    <recommendedName>
        <fullName evidence="1">HTH cro/C1-type domain-containing protein</fullName>
    </recommendedName>
</protein>
<reference evidence="2 3" key="1">
    <citation type="submission" date="2016-01" db="EMBL/GenBank/DDBJ databases">
        <title>Complete Genome Sequence of Paenibacillus yonginensis DCY84, a novel Plant Growth-Promoting Bacteria with Elicitation of Induced Systemic Resistance.</title>
        <authorList>
            <person name="Kim Y.J."/>
            <person name="Yang D.C."/>
            <person name="Sukweenadhi J."/>
        </authorList>
    </citation>
    <scope>NUCLEOTIDE SEQUENCE [LARGE SCALE GENOMIC DNA]</scope>
    <source>
        <strain evidence="2 3">DCY84</strain>
    </source>
</reference>
<dbReference type="STRING" id="1462996.AWM70_19415"/>